<dbReference type="PANTHER" id="PTHR43531">
    <property type="entry name" value="PROTEIN ICFG"/>
    <property type="match status" value="1"/>
</dbReference>
<comment type="subcellular location">
    <subcellularLocation>
        <location evidence="1">Cell membrane</location>
        <topology evidence="1">Multi-pass membrane protein</topology>
    </subcellularLocation>
</comment>
<dbReference type="RefSeq" id="WP_185660067.1">
    <property type="nucleotide sequence ID" value="NZ_CAWPOO010000008.1"/>
</dbReference>
<proteinExistence type="inferred from homology"/>
<dbReference type="Pfam" id="PF02743">
    <property type="entry name" value="dCache_1"/>
    <property type="match status" value="1"/>
</dbReference>
<keyword evidence="2" id="KW-1003">Cell membrane</keyword>
<organism evidence="10 11">
    <name type="scientific">Pelagicoccus albus</name>
    <dbReference type="NCBI Taxonomy" id="415222"/>
    <lineage>
        <taxon>Bacteria</taxon>
        <taxon>Pseudomonadati</taxon>
        <taxon>Verrucomicrobiota</taxon>
        <taxon>Opitutia</taxon>
        <taxon>Puniceicoccales</taxon>
        <taxon>Pelagicoccaceae</taxon>
        <taxon>Pelagicoccus</taxon>
    </lineage>
</organism>
<evidence type="ECO:0000256" key="6">
    <source>
        <dbReference type="ARBA" id="ARBA00023136"/>
    </source>
</evidence>
<evidence type="ECO:0000256" key="5">
    <source>
        <dbReference type="ARBA" id="ARBA00022989"/>
    </source>
</evidence>
<dbReference type="GO" id="GO:0006935">
    <property type="term" value="P:chemotaxis"/>
    <property type="evidence" value="ECO:0007669"/>
    <property type="project" value="UniProtKB-KW"/>
</dbReference>
<dbReference type="GO" id="GO:0005886">
    <property type="term" value="C:plasma membrane"/>
    <property type="evidence" value="ECO:0007669"/>
    <property type="project" value="UniProtKB-SubCell"/>
</dbReference>
<dbReference type="AlphaFoldDB" id="A0A7X1B5T6"/>
<dbReference type="InterPro" id="IPR004089">
    <property type="entry name" value="MCPsignal_dom"/>
</dbReference>
<protein>
    <submittedName>
        <fullName evidence="10">Chemotaxis protein</fullName>
    </submittedName>
</protein>
<keyword evidence="3" id="KW-0145">Chemotaxis</keyword>
<gene>
    <name evidence="10" type="ORF">H5P27_08965</name>
</gene>
<evidence type="ECO:0000313" key="11">
    <source>
        <dbReference type="Proteomes" id="UP000526501"/>
    </source>
</evidence>
<keyword evidence="5" id="KW-1133">Transmembrane helix</keyword>
<dbReference type="EMBL" id="JACHVC010000008">
    <property type="protein sequence ID" value="MBC2606176.1"/>
    <property type="molecule type" value="Genomic_DNA"/>
</dbReference>
<evidence type="ECO:0000256" key="4">
    <source>
        <dbReference type="ARBA" id="ARBA00022692"/>
    </source>
</evidence>
<name>A0A7X1B5T6_9BACT</name>
<dbReference type="Proteomes" id="UP000526501">
    <property type="component" value="Unassembled WGS sequence"/>
</dbReference>
<dbReference type="Pfam" id="PF00015">
    <property type="entry name" value="MCPsignal"/>
    <property type="match status" value="1"/>
</dbReference>
<keyword evidence="4" id="KW-0812">Transmembrane</keyword>
<dbReference type="InterPro" id="IPR033479">
    <property type="entry name" value="dCache_1"/>
</dbReference>
<keyword evidence="11" id="KW-1185">Reference proteome</keyword>
<accession>A0A7X1B5T6</accession>
<evidence type="ECO:0000256" key="7">
    <source>
        <dbReference type="ARBA" id="ARBA00029447"/>
    </source>
</evidence>
<dbReference type="PROSITE" id="PS50111">
    <property type="entry name" value="CHEMOTAXIS_TRANSDUC_2"/>
    <property type="match status" value="1"/>
</dbReference>
<evidence type="ECO:0000313" key="10">
    <source>
        <dbReference type="EMBL" id="MBC2606176.1"/>
    </source>
</evidence>
<evidence type="ECO:0000259" key="9">
    <source>
        <dbReference type="PROSITE" id="PS50111"/>
    </source>
</evidence>
<dbReference type="InterPro" id="IPR051310">
    <property type="entry name" value="MCP_chemotaxis"/>
</dbReference>
<keyword evidence="6" id="KW-0472">Membrane</keyword>
<comment type="similarity">
    <text evidence="7">Belongs to the methyl-accepting chemotaxis (MCP) protein family.</text>
</comment>
<evidence type="ECO:0000256" key="1">
    <source>
        <dbReference type="ARBA" id="ARBA00004651"/>
    </source>
</evidence>
<keyword evidence="8" id="KW-0807">Transducer</keyword>
<feature type="domain" description="Methyl-accepting transducer" evidence="9">
    <location>
        <begin position="31"/>
        <end position="91"/>
    </location>
</feature>
<dbReference type="Gene3D" id="1.10.287.950">
    <property type="entry name" value="Methyl-accepting chemotaxis protein"/>
    <property type="match status" value="1"/>
</dbReference>
<dbReference type="PANTHER" id="PTHR43531:SF11">
    <property type="entry name" value="METHYL-ACCEPTING CHEMOTAXIS PROTEIN 3"/>
    <property type="match status" value="1"/>
</dbReference>
<evidence type="ECO:0000256" key="3">
    <source>
        <dbReference type="ARBA" id="ARBA00022500"/>
    </source>
</evidence>
<evidence type="ECO:0000256" key="8">
    <source>
        <dbReference type="PROSITE-ProRule" id="PRU00284"/>
    </source>
</evidence>
<dbReference type="Gene3D" id="3.30.450.20">
    <property type="entry name" value="PAS domain"/>
    <property type="match status" value="1"/>
</dbReference>
<comment type="caution">
    <text evidence="10">The sequence shown here is derived from an EMBL/GenBank/DDBJ whole genome shotgun (WGS) entry which is preliminary data.</text>
</comment>
<dbReference type="SUPFAM" id="SSF58104">
    <property type="entry name" value="Methyl-accepting chemotaxis protein (MCP) signaling domain"/>
    <property type="match status" value="1"/>
</dbReference>
<evidence type="ECO:0000256" key="2">
    <source>
        <dbReference type="ARBA" id="ARBA00022475"/>
    </source>
</evidence>
<sequence length="367" mass="40391">MPVTFSAQSDKQNQETNAAPERIRVLSRSISKNFDQALKEIDAINLQTRLLSLNAQVEAARAGSVGASFSVVASEMRTLSKHTEQVAKRMDLETKTAVNQLEGISEVMANNVRGVRLSDMALVNIDLIDRNLFERTCDVRWWATDSAMVGAAQNPSPENAAYASKRLGVILDAYTVYHDLVLCDLQGKVIANGRPQQYRSVRADVSQTDWFRAAINSNSGNEYGFESVKANPLTNGSLTLGYSCGVRENGDANGRLLGVLGILFDWESLAQVILKNTPVDQNLKESTRCCIIDRSGMVLADTQDKILKDSLKIPGTLDRGAKDKSWTRTKVNGKECFVGYAQAPGYETYSTGWCSVIIQEILDHSRN</sequence>
<dbReference type="GO" id="GO:0007165">
    <property type="term" value="P:signal transduction"/>
    <property type="evidence" value="ECO:0007669"/>
    <property type="project" value="UniProtKB-KW"/>
</dbReference>
<reference evidence="10 11" key="1">
    <citation type="submission" date="2020-07" db="EMBL/GenBank/DDBJ databases">
        <authorList>
            <person name="Feng X."/>
        </authorList>
    </citation>
    <scope>NUCLEOTIDE SEQUENCE [LARGE SCALE GENOMIC DNA]</scope>
    <source>
        <strain evidence="10 11">JCM23202</strain>
    </source>
</reference>